<dbReference type="AlphaFoldDB" id="A0A059KX84"/>
<gene>
    <name evidence="1" type="ORF">V466_22825</name>
</gene>
<proteinExistence type="predicted"/>
<sequence>MWAWPMDSRQWSADYRTAIGQRLDLTLVDGSQIN</sequence>
<protein>
    <submittedName>
        <fullName evidence="1">Uncharacterized protein</fullName>
    </submittedName>
</protein>
<evidence type="ECO:0000313" key="2">
    <source>
        <dbReference type="Proteomes" id="UP000026739"/>
    </source>
</evidence>
<evidence type="ECO:0000313" key="1">
    <source>
        <dbReference type="EMBL" id="KDD66678.1"/>
    </source>
</evidence>
<name>A0A059KX84_9PSED</name>
<dbReference type="EMBL" id="AZQQ01000096">
    <property type="protein sequence ID" value="KDD66678.1"/>
    <property type="molecule type" value="Genomic_DNA"/>
</dbReference>
<comment type="caution">
    <text evidence="1">The sequence shown here is derived from an EMBL/GenBank/DDBJ whole genome shotgun (WGS) entry which is preliminary data.</text>
</comment>
<reference evidence="1 2" key="1">
    <citation type="submission" date="2013-12" db="EMBL/GenBank/DDBJ databases">
        <authorList>
            <person name="Formusa P.A."/>
            <person name="Habash M."/>
            <person name="Lee H."/>
            <person name="Trevors J.T."/>
        </authorList>
    </citation>
    <scope>NUCLEOTIDE SEQUENCE [LARGE SCALE GENOMIC DNA]</scope>
    <source>
        <strain evidence="1 2">PD30</strain>
    </source>
</reference>
<accession>A0A059KX84</accession>
<organism evidence="1 2">
    <name type="scientific">Pseudomonas mandelii PD30</name>
    <dbReference type="NCBI Taxonomy" id="1419583"/>
    <lineage>
        <taxon>Bacteria</taxon>
        <taxon>Pseudomonadati</taxon>
        <taxon>Pseudomonadota</taxon>
        <taxon>Gammaproteobacteria</taxon>
        <taxon>Pseudomonadales</taxon>
        <taxon>Pseudomonadaceae</taxon>
        <taxon>Pseudomonas</taxon>
    </lineage>
</organism>
<dbReference type="Proteomes" id="UP000026739">
    <property type="component" value="Unassembled WGS sequence"/>
</dbReference>